<dbReference type="AlphaFoldDB" id="A0A319C514"/>
<keyword evidence="2" id="KW-1185">Reference proteome</keyword>
<name>A0A319C514_ASPVC</name>
<organism evidence="1 2">
    <name type="scientific">Aspergillus vadensis (strain CBS 113365 / IMI 142717 / IBT 24658)</name>
    <dbReference type="NCBI Taxonomy" id="1448311"/>
    <lineage>
        <taxon>Eukaryota</taxon>
        <taxon>Fungi</taxon>
        <taxon>Dikarya</taxon>
        <taxon>Ascomycota</taxon>
        <taxon>Pezizomycotina</taxon>
        <taxon>Eurotiomycetes</taxon>
        <taxon>Eurotiomycetidae</taxon>
        <taxon>Eurotiales</taxon>
        <taxon>Aspergillaceae</taxon>
        <taxon>Aspergillus</taxon>
        <taxon>Aspergillus subgen. Circumdati</taxon>
    </lineage>
</organism>
<proteinExistence type="predicted"/>
<dbReference type="GeneID" id="37214560"/>
<gene>
    <name evidence="1" type="ORF">BO88DRAFT_442653</name>
</gene>
<protein>
    <submittedName>
        <fullName evidence="1">Uncharacterized protein</fullName>
    </submittedName>
</protein>
<dbReference type="Proteomes" id="UP000248405">
    <property type="component" value="Unassembled WGS sequence"/>
</dbReference>
<sequence length="434" mass="49926">MTGISNAQEAQLHEVAQLMLEIYQTLAQMRYLDPKAIQTGPHDISKMRLVYEKHGLDPAIIYLYSILPYVDSQITNTDFFDGGSFIDFRDESCMGNHTSVIIYDARKHRIWIPDPVDDCSCDPALYGVPNEAPESENGNNFEHIPSRPAGDVLRDIARWYRELEVLPGRGQDCGIEWEAGRLDVKGLYRMHGWPDNFNGDAFQVDQLRASGLASVRKDTNQILPQLKRCMISVTENRSRITRLRKSLAAAKNKDEMWVLRMELWKAARSICRKNKDLREEERKILALEYSQVNRKLESERDSVIRSRKWLEEESKDADADTVKRVQKHLYRDEQSAALYEKVKEAIEADKVQFGSLGNKTGFAKEKEASLWKDVALHFQGELDALRKWAAQIPADAEHAKQKAHEQIQDYEESVAAEEATTWLTKPRLFEASRR</sequence>
<dbReference type="EMBL" id="KZ821620">
    <property type="protein sequence ID" value="PYH70528.1"/>
    <property type="molecule type" value="Genomic_DNA"/>
</dbReference>
<dbReference type="OrthoDB" id="5327951at2759"/>
<evidence type="ECO:0000313" key="1">
    <source>
        <dbReference type="EMBL" id="PYH70528.1"/>
    </source>
</evidence>
<accession>A0A319C514</accession>
<reference evidence="1" key="1">
    <citation type="submission" date="2016-12" db="EMBL/GenBank/DDBJ databases">
        <title>The genomes of Aspergillus section Nigri reveals drivers in fungal speciation.</title>
        <authorList>
            <consortium name="DOE Joint Genome Institute"/>
            <person name="Vesth T.C."/>
            <person name="Nybo J."/>
            <person name="Theobald S."/>
            <person name="Brandl J."/>
            <person name="Frisvad J.C."/>
            <person name="Nielsen K.F."/>
            <person name="Lyhne E.K."/>
            <person name="Kogle M.E."/>
            <person name="Kuo A."/>
            <person name="Riley R."/>
            <person name="Clum A."/>
            <person name="Nolan M."/>
            <person name="Lipzen A."/>
            <person name="Salamov A."/>
            <person name="Henrissat B."/>
            <person name="Wiebenga A."/>
            <person name="De Vries R.P."/>
            <person name="Grigoriev I.V."/>
            <person name="Mortensen U.H."/>
            <person name="Andersen M.R."/>
            <person name="Baker S.E."/>
        </authorList>
    </citation>
    <scope>NUCLEOTIDE SEQUENCE [LARGE SCALE GENOMIC DNA]</scope>
    <source>
        <strain evidence="1">CBS 113365</strain>
    </source>
</reference>
<dbReference type="RefSeq" id="XP_025564322.1">
    <property type="nucleotide sequence ID" value="XM_025709968.1"/>
</dbReference>
<evidence type="ECO:0000313" key="2">
    <source>
        <dbReference type="Proteomes" id="UP000248405"/>
    </source>
</evidence>